<feature type="domain" description="AMP-binding enzyme C-terminal" evidence="3">
    <location>
        <begin position="404"/>
        <end position="479"/>
    </location>
</feature>
<dbReference type="PANTHER" id="PTHR43201">
    <property type="entry name" value="ACYL-COA SYNTHETASE"/>
    <property type="match status" value="1"/>
</dbReference>
<keyword evidence="4" id="KW-1185">Reference proteome</keyword>
<feature type="domain" description="AMP-dependent synthetase/ligase" evidence="2">
    <location>
        <begin position="32"/>
        <end position="353"/>
    </location>
</feature>
<comment type="similarity">
    <text evidence="1">Belongs to the ATP-dependent AMP-binding enzyme family.</text>
</comment>
<dbReference type="InterPro" id="IPR025110">
    <property type="entry name" value="AMP-bd_C"/>
</dbReference>
<dbReference type="PANTHER" id="PTHR43201:SF8">
    <property type="entry name" value="ACYL-COA SYNTHETASE FAMILY MEMBER 3"/>
    <property type="match status" value="1"/>
</dbReference>
<organism evidence="4 5">
    <name type="scientific">Strongyloides venezuelensis</name>
    <name type="common">Threadworm</name>
    <dbReference type="NCBI Taxonomy" id="75913"/>
    <lineage>
        <taxon>Eukaryota</taxon>
        <taxon>Metazoa</taxon>
        <taxon>Ecdysozoa</taxon>
        <taxon>Nematoda</taxon>
        <taxon>Chromadorea</taxon>
        <taxon>Rhabditida</taxon>
        <taxon>Tylenchina</taxon>
        <taxon>Panagrolaimomorpha</taxon>
        <taxon>Strongyloidoidea</taxon>
        <taxon>Strongyloididae</taxon>
        <taxon>Strongyloides</taxon>
    </lineage>
</organism>
<dbReference type="STRING" id="75913.A0A0K0FJD9"/>
<evidence type="ECO:0000259" key="3">
    <source>
        <dbReference type="Pfam" id="PF13193"/>
    </source>
</evidence>
<sequence>MIFVGRRFCSNFLNTTGFSSSKYFKNVLLKLGDGNVMRYEDMNVLSAKYATILNTNYNVRKGDRVLGRVTKSVDSLALYLGTLRLGAIYIPVNPMYTLKETKHFVEDSEPKVFVTLDHEKDRTFNSSLLHVVDENKLGKECTNSTSPDMSIEPVSNDDIACICYTSGTTGLPKGAMITHGGLTSSASNLSTFWKFTENDTLLHMLPFYHIHGLFLSLSCSLFSHSSMIWINKFSVEDTIKYLPISTVMMGVPTFYIRLLKSPKFASQNHSNIRLFISGSAPLTPAVWREFKKVVGKEIVERYGMTETMVITSNPYDGERIPGSVGVPLPGTKIRINDNNVVEVKSDSLFKGYWKNPEKTKKEFTDDGYFITGDMGKINDNGYLSILGRNKDLIISGGLNVYPKEIEDVIDHIPFVSESAVIGVPHSDLGECVVAVVCTKDKIINVKDREDVIREECRKELAGYKVPKKVIFIDELPRNSMSKIQKNILRDTYKRLKL</sequence>
<dbReference type="GO" id="GO:0031956">
    <property type="term" value="F:medium-chain fatty acid-CoA ligase activity"/>
    <property type="evidence" value="ECO:0007669"/>
    <property type="project" value="TreeGrafter"/>
</dbReference>
<dbReference type="Proteomes" id="UP000035680">
    <property type="component" value="Unassembled WGS sequence"/>
</dbReference>
<dbReference type="CDD" id="cd05941">
    <property type="entry name" value="MCS"/>
    <property type="match status" value="1"/>
</dbReference>
<accession>A0A0K0FJD9</accession>
<dbReference type="Pfam" id="PF00501">
    <property type="entry name" value="AMP-binding"/>
    <property type="match status" value="1"/>
</dbReference>
<dbReference type="NCBIfam" id="NF005702">
    <property type="entry name" value="PRK07514.1"/>
    <property type="match status" value="1"/>
</dbReference>
<dbReference type="PROSITE" id="PS00455">
    <property type="entry name" value="AMP_BINDING"/>
    <property type="match status" value="1"/>
</dbReference>
<name>A0A0K0FJD9_STRVS</name>
<evidence type="ECO:0000256" key="1">
    <source>
        <dbReference type="ARBA" id="ARBA00006432"/>
    </source>
</evidence>
<reference evidence="4" key="1">
    <citation type="submission" date="2014-07" db="EMBL/GenBank/DDBJ databases">
        <authorList>
            <person name="Martin A.A"/>
            <person name="De Silva N."/>
        </authorList>
    </citation>
    <scope>NUCLEOTIDE SEQUENCE</scope>
</reference>
<evidence type="ECO:0000313" key="5">
    <source>
        <dbReference type="WBParaSite" id="SVE_0901300.1"/>
    </source>
</evidence>
<dbReference type="SUPFAM" id="SSF56801">
    <property type="entry name" value="Acetyl-CoA synthetase-like"/>
    <property type="match status" value="1"/>
</dbReference>
<dbReference type="InterPro" id="IPR020845">
    <property type="entry name" value="AMP-binding_CS"/>
</dbReference>
<proteinExistence type="inferred from homology"/>
<evidence type="ECO:0000313" key="4">
    <source>
        <dbReference type="Proteomes" id="UP000035680"/>
    </source>
</evidence>
<dbReference type="Pfam" id="PF13193">
    <property type="entry name" value="AMP-binding_C"/>
    <property type="match status" value="1"/>
</dbReference>
<protein>
    <submittedName>
        <fullName evidence="5">Acyl-CoA synthetase family member 3, mitochondrial (inferred by orthology to a human protein)</fullName>
    </submittedName>
</protein>
<dbReference type="AlphaFoldDB" id="A0A0K0FJD9"/>
<dbReference type="InterPro" id="IPR045851">
    <property type="entry name" value="AMP-bd_C_sf"/>
</dbReference>
<dbReference type="InterPro" id="IPR000873">
    <property type="entry name" value="AMP-dep_synth/lig_dom"/>
</dbReference>
<dbReference type="InterPro" id="IPR042099">
    <property type="entry name" value="ANL_N_sf"/>
</dbReference>
<evidence type="ECO:0000259" key="2">
    <source>
        <dbReference type="Pfam" id="PF00501"/>
    </source>
</evidence>
<dbReference type="GO" id="GO:0006631">
    <property type="term" value="P:fatty acid metabolic process"/>
    <property type="evidence" value="ECO:0007669"/>
    <property type="project" value="TreeGrafter"/>
</dbReference>
<dbReference type="WBParaSite" id="SVE_0901300.1">
    <property type="protein sequence ID" value="SVE_0901300.1"/>
    <property type="gene ID" value="SVE_0901300"/>
</dbReference>
<dbReference type="Gene3D" id="3.40.50.12780">
    <property type="entry name" value="N-terminal domain of ligase-like"/>
    <property type="match status" value="1"/>
</dbReference>
<reference evidence="5" key="2">
    <citation type="submission" date="2015-08" db="UniProtKB">
        <authorList>
            <consortium name="WormBaseParasite"/>
        </authorList>
    </citation>
    <scope>IDENTIFICATION</scope>
</reference>
<dbReference type="Gene3D" id="3.30.300.30">
    <property type="match status" value="1"/>
</dbReference>